<keyword evidence="4" id="KW-0804">Transcription</keyword>
<dbReference type="STRING" id="133385.A0A2T9YHI1"/>
<dbReference type="InterPro" id="IPR057520">
    <property type="entry name" value="GRHL1/CP2_C"/>
</dbReference>
<dbReference type="PANTHER" id="PTHR11037:SF20">
    <property type="entry name" value="PROTEIN GRAINYHEAD"/>
    <property type="match status" value="1"/>
</dbReference>
<dbReference type="EMBL" id="MBFR01000186">
    <property type="protein sequence ID" value="PVU91780.1"/>
    <property type="molecule type" value="Genomic_DNA"/>
</dbReference>
<name>A0A2T9YHI1_9FUNG</name>
<dbReference type="GO" id="GO:0005634">
    <property type="term" value="C:nucleus"/>
    <property type="evidence" value="ECO:0007669"/>
    <property type="project" value="UniProtKB-SubCell"/>
</dbReference>
<comment type="subcellular location">
    <subcellularLocation>
        <location evidence="1">Nucleus</location>
    </subcellularLocation>
</comment>
<evidence type="ECO:0000256" key="4">
    <source>
        <dbReference type="ARBA" id="ARBA00023163"/>
    </source>
</evidence>
<dbReference type="PROSITE" id="PS51968">
    <property type="entry name" value="GRH_CP2_DB"/>
    <property type="match status" value="1"/>
</dbReference>
<dbReference type="AlphaFoldDB" id="A0A2T9YHI1"/>
<feature type="domain" description="Grh/CP2 DB" evidence="6">
    <location>
        <begin position="104"/>
        <end position="331"/>
    </location>
</feature>
<dbReference type="Proteomes" id="UP000245383">
    <property type="component" value="Unassembled WGS sequence"/>
</dbReference>
<evidence type="ECO:0000259" key="6">
    <source>
        <dbReference type="PROSITE" id="PS51968"/>
    </source>
</evidence>
<evidence type="ECO:0000256" key="5">
    <source>
        <dbReference type="ARBA" id="ARBA00023242"/>
    </source>
</evidence>
<comment type="caution">
    <text evidence="7">The sequence shown here is derived from an EMBL/GenBank/DDBJ whole genome shotgun (WGS) entry which is preliminary data.</text>
</comment>
<keyword evidence="8" id="KW-1185">Reference proteome</keyword>
<protein>
    <recommendedName>
        <fullName evidence="6">Grh/CP2 DB domain-containing protein</fullName>
    </recommendedName>
</protein>
<evidence type="ECO:0000256" key="2">
    <source>
        <dbReference type="ARBA" id="ARBA00023015"/>
    </source>
</evidence>
<dbReference type="Pfam" id="PF25416">
    <property type="entry name" value="GRHL1_C"/>
    <property type="match status" value="1"/>
</dbReference>
<organism evidence="7 8">
    <name type="scientific">Smittium simulii</name>
    <dbReference type="NCBI Taxonomy" id="133385"/>
    <lineage>
        <taxon>Eukaryota</taxon>
        <taxon>Fungi</taxon>
        <taxon>Fungi incertae sedis</taxon>
        <taxon>Zoopagomycota</taxon>
        <taxon>Kickxellomycotina</taxon>
        <taxon>Harpellomycetes</taxon>
        <taxon>Harpellales</taxon>
        <taxon>Legeriomycetaceae</taxon>
        <taxon>Smittium</taxon>
    </lineage>
</organism>
<proteinExistence type="predicted"/>
<dbReference type="InterPro" id="IPR040167">
    <property type="entry name" value="TF_CP2-like"/>
</dbReference>
<gene>
    <name evidence="7" type="ORF">BB561_004211</name>
</gene>
<sequence length="507" mass="58480">MNTEKYPDINSEDMLSTCIDVSQQYNKQNRLLIPPAAKYYKSDNDTNSDQINPTIIPNECFNSFIGTQLYNNHISANYNPKNEYNGGYGYGVSANSYQNVLQLPPYRFSLFLDAPTSISQKMEEFTTTYINRGQKYMISINDSLQSDEKFQLTAILTFHDQIQRQRAVSNWQFWMLQQQDLQSAKAFEIDTTKSSGIVGAPYNVKVDRLSVNVNLSKDPKLCLKFNVLSTDFSKTKGIKGISLGIIIEIKNLSKKKDANEYYYSQIKIFRDKGAERKNKDNQKKLEKVIQKIHSGTDNSYYAKRYLDQFREPSKYTIMVPLKMDEETFRLIDTCDVSENNLQIYPPLLNNTSIIQPGNLGAVYKTNNFANKSPYKENKTLDSRVVTVYDKDKIPTQIVVEGIDSSCVIKDKKGPAALCIFVMYPNSDKYRAIYLYQLTVTCLLEAIFPFLPNSSKNYIYDDIYRVTKNGHYVAFNDEIVKNMKSEQDIILDIEKIENIEKWVIKLIY</sequence>
<reference evidence="7 8" key="1">
    <citation type="journal article" date="2018" name="MBio">
        <title>Comparative Genomics Reveals the Core Gene Toolbox for the Fungus-Insect Symbiosis.</title>
        <authorList>
            <person name="Wang Y."/>
            <person name="Stata M."/>
            <person name="Wang W."/>
            <person name="Stajich J.E."/>
            <person name="White M.M."/>
            <person name="Moncalvo J.M."/>
        </authorList>
    </citation>
    <scope>NUCLEOTIDE SEQUENCE [LARGE SCALE GENOMIC DNA]</scope>
    <source>
        <strain evidence="7 8">SWE-8-4</strain>
    </source>
</reference>
<evidence type="ECO:0000313" key="8">
    <source>
        <dbReference type="Proteomes" id="UP000245383"/>
    </source>
</evidence>
<dbReference type="GO" id="GO:0000978">
    <property type="term" value="F:RNA polymerase II cis-regulatory region sequence-specific DNA binding"/>
    <property type="evidence" value="ECO:0007669"/>
    <property type="project" value="TreeGrafter"/>
</dbReference>
<evidence type="ECO:0000313" key="7">
    <source>
        <dbReference type="EMBL" id="PVU91780.1"/>
    </source>
</evidence>
<accession>A0A2T9YHI1</accession>
<evidence type="ECO:0000256" key="3">
    <source>
        <dbReference type="ARBA" id="ARBA00023125"/>
    </source>
</evidence>
<keyword evidence="5" id="KW-0539">Nucleus</keyword>
<evidence type="ECO:0000256" key="1">
    <source>
        <dbReference type="ARBA" id="ARBA00004123"/>
    </source>
</evidence>
<dbReference type="PANTHER" id="PTHR11037">
    <property type="entry name" value="TRANSCRIPTION FACTOR CP2"/>
    <property type="match status" value="1"/>
</dbReference>
<dbReference type="OrthoDB" id="7680836at2759"/>
<keyword evidence="3" id="KW-0238">DNA-binding</keyword>
<dbReference type="GO" id="GO:0001228">
    <property type="term" value="F:DNA-binding transcription activator activity, RNA polymerase II-specific"/>
    <property type="evidence" value="ECO:0007669"/>
    <property type="project" value="TreeGrafter"/>
</dbReference>
<dbReference type="Pfam" id="PF04516">
    <property type="entry name" value="CP2"/>
    <property type="match status" value="1"/>
</dbReference>
<keyword evidence="2" id="KW-0805">Transcription regulation</keyword>
<dbReference type="InterPro" id="IPR007604">
    <property type="entry name" value="CP2"/>
</dbReference>